<dbReference type="OrthoDB" id="65783at2"/>
<dbReference type="SMART" id="SM00857">
    <property type="entry name" value="Resolvase"/>
    <property type="match status" value="1"/>
</dbReference>
<dbReference type="SUPFAM" id="SSF53041">
    <property type="entry name" value="Resolvase-like"/>
    <property type="match status" value="1"/>
</dbReference>
<gene>
    <name evidence="4" type="ORF">F4V43_01595</name>
</gene>
<dbReference type="PROSITE" id="PS51736">
    <property type="entry name" value="RECOMBINASES_3"/>
    <property type="match status" value="1"/>
</dbReference>
<evidence type="ECO:0000259" key="3">
    <source>
        <dbReference type="PROSITE" id="PS51737"/>
    </source>
</evidence>
<evidence type="ECO:0000313" key="5">
    <source>
        <dbReference type="Proteomes" id="UP000367750"/>
    </source>
</evidence>
<keyword evidence="5" id="KW-1185">Reference proteome</keyword>
<dbReference type="GO" id="GO:0000150">
    <property type="term" value="F:DNA strand exchange activity"/>
    <property type="evidence" value="ECO:0007669"/>
    <property type="project" value="InterPro"/>
</dbReference>
<dbReference type="Pfam" id="PF07508">
    <property type="entry name" value="Recombinase"/>
    <property type="match status" value="1"/>
</dbReference>
<dbReference type="PROSITE" id="PS51737">
    <property type="entry name" value="RECOMBINASE_DNA_BIND"/>
    <property type="match status" value="1"/>
</dbReference>
<dbReference type="Gene3D" id="3.40.50.1390">
    <property type="entry name" value="Resolvase, N-terminal catalytic domain"/>
    <property type="match status" value="1"/>
</dbReference>
<feature type="domain" description="Recombinase" evidence="3">
    <location>
        <begin position="160"/>
        <end position="267"/>
    </location>
</feature>
<reference evidence="4 5" key="1">
    <citation type="submission" date="2019-09" db="EMBL/GenBank/DDBJ databases">
        <title>Bacillus ochoae sp. nov., Paenibacillus whitsoniae sp. nov., Paenibacillus spiritus sp. nov. Isolated from the Mars Exploration Rover during spacecraft assembly.</title>
        <authorList>
            <person name="Seuylemezian A."/>
            <person name="Vaishampayan P."/>
        </authorList>
    </citation>
    <scope>NUCLEOTIDE SEQUENCE [LARGE SCALE GENOMIC DNA]</scope>
    <source>
        <strain evidence="4 5">MER_111</strain>
    </source>
</reference>
<evidence type="ECO:0000313" key="4">
    <source>
        <dbReference type="EMBL" id="KAA9007206.1"/>
    </source>
</evidence>
<proteinExistence type="predicted"/>
<dbReference type="InterPro" id="IPR006119">
    <property type="entry name" value="Resolv_N"/>
</dbReference>
<comment type="caution">
    <text evidence="4">The sequence shown here is derived from an EMBL/GenBank/DDBJ whole genome shotgun (WGS) entry which is preliminary data.</text>
</comment>
<dbReference type="Pfam" id="PF00239">
    <property type="entry name" value="Resolvase"/>
    <property type="match status" value="1"/>
</dbReference>
<dbReference type="InterPro" id="IPR050639">
    <property type="entry name" value="SSR_resolvase"/>
</dbReference>
<dbReference type="RefSeq" id="WP_150456496.1">
    <property type="nucleotide sequence ID" value="NZ_VYKK01000004.1"/>
</dbReference>
<evidence type="ECO:0000259" key="2">
    <source>
        <dbReference type="PROSITE" id="PS51736"/>
    </source>
</evidence>
<dbReference type="PANTHER" id="PTHR30461:SF23">
    <property type="entry name" value="DNA RECOMBINASE-RELATED"/>
    <property type="match status" value="1"/>
</dbReference>
<dbReference type="InterPro" id="IPR011109">
    <property type="entry name" value="DNA_bind_recombinase_dom"/>
</dbReference>
<accession>A0A5J5GG73</accession>
<dbReference type="Gene3D" id="3.90.1750.20">
    <property type="entry name" value="Putative Large Serine Recombinase, Chain B, Domain 2"/>
    <property type="match status" value="1"/>
</dbReference>
<name>A0A5J5GG73_9BACL</name>
<dbReference type="Pfam" id="PF13408">
    <property type="entry name" value="Zn_ribbon_recom"/>
    <property type="match status" value="1"/>
</dbReference>
<dbReference type="Proteomes" id="UP000367750">
    <property type="component" value="Unassembled WGS sequence"/>
</dbReference>
<keyword evidence="1" id="KW-0175">Coiled coil</keyword>
<dbReference type="CDD" id="cd00338">
    <property type="entry name" value="Ser_Recombinase"/>
    <property type="match status" value="1"/>
</dbReference>
<feature type="coiled-coil region" evidence="1">
    <location>
        <begin position="407"/>
        <end position="434"/>
    </location>
</feature>
<dbReference type="InterPro" id="IPR038109">
    <property type="entry name" value="DNA_bind_recomb_sf"/>
</dbReference>
<sequence>MNQYVIKHVAIYLRKSRGDEEKDLEKHRLELVSMCEQNDWAYVEYAEVGTSDSLSVRPKMQELMQDIEQGMYDAVVAIHIDRLSRGDEVDRATISKLLAKSETLLVTPQRVYDYNNDTDMLMAEFEGMMARMEYKQISRRFRQGKARNAKQGLWSNGVPPFPYVRNPLTGKAEPNEENLPIYRFMIEKCLSGWSNTDIAWELNKMGIKSPRDRMWNPSIVRRLLVDEVHLGKIIVGKKRKISATGDLVIKPKEEWIVYNNCHKPVKTQLEHDKIAFIMTVQSKKPKASRSGKNPFSGLVTCGVCGRTLTIQKRTGREYDTLRSCTYRDHFGERCVNLGDRSDVLKRAVVEAIKLKKKQIEKAIKDGLSSSELSNLSEIANLKLQEIREQERAIERIYDFFERGKYTEKIFDERLSRANETLEKLEEEYSIIKTTLDNSLSTKNEDMLVSVNEVLECIESETDSKELNRAYKSIINKITWTKLDFDSDPTVYVNFL</sequence>
<dbReference type="GO" id="GO:0003677">
    <property type="term" value="F:DNA binding"/>
    <property type="evidence" value="ECO:0007669"/>
    <property type="project" value="InterPro"/>
</dbReference>
<dbReference type="AlphaFoldDB" id="A0A5J5GG73"/>
<dbReference type="EMBL" id="VYKK01000004">
    <property type="protein sequence ID" value="KAA9007206.1"/>
    <property type="molecule type" value="Genomic_DNA"/>
</dbReference>
<dbReference type="InterPro" id="IPR036162">
    <property type="entry name" value="Resolvase-like_N_sf"/>
</dbReference>
<evidence type="ECO:0000256" key="1">
    <source>
        <dbReference type="SAM" id="Coils"/>
    </source>
</evidence>
<dbReference type="PANTHER" id="PTHR30461">
    <property type="entry name" value="DNA-INVERTASE FROM LAMBDOID PROPHAGE"/>
    <property type="match status" value="1"/>
</dbReference>
<organism evidence="4 5">
    <name type="scientific">Paenibacillus spiritus</name>
    <dbReference type="NCBI Taxonomy" id="2496557"/>
    <lineage>
        <taxon>Bacteria</taxon>
        <taxon>Bacillati</taxon>
        <taxon>Bacillota</taxon>
        <taxon>Bacilli</taxon>
        <taxon>Bacillales</taxon>
        <taxon>Paenibacillaceae</taxon>
        <taxon>Paenibacillus</taxon>
    </lineage>
</organism>
<feature type="domain" description="Resolvase/invertase-type recombinase catalytic" evidence="2">
    <location>
        <begin position="8"/>
        <end position="152"/>
    </location>
</feature>
<protein>
    <submittedName>
        <fullName evidence="4">Recombinase family protein</fullName>
    </submittedName>
</protein>
<dbReference type="InterPro" id="IPR025827">
    <property type="entry name" value="Zn_ribbon_recom_dom"/>
</dbReference>